<accession>A0A225X231</accession>
<evidence type="ECO:0000313" key="2">
    <source>
        <dbReference type="EMBL" id="OWZ23951.1"/>
    </source>
</evidence>
<feature type="region of interest" description="Disordered" evidence="1">
    <location>
        <begin position="49"/>
        <end position="68"/>
    </location>
</feature>
<comment type="caution">
    <text evidence="2">The sequence shown here is derived from an EMBL/GenBank/DDBJ whole genome shotgun (WGS) entry which is preliminary data.</text>
</comment>
<evidence type="ECO:0000313" key="3">
    <source>
        <dbReference type="Proteomes" id="UP000198211"/>
    </source>
</evidence>
<protein>
    <submittedName>
        <fullName evidence="2">Uncharacterized protein</fullName>
    </submittedName>
</protein>
<dbReference type="OrthoDB" id="77581at2759"/>
<reference evidence="3" key="1">
    <citation type="submission" date="2017-03" db="EMBL/GenBank/DDBJ databases">
        <title>Phytopthora megakarya and P. palmivora, two closely related causual agents of cacao black pod achieved similar genome size and gene model numbers by different mechanisms.</title>
        <authorList>
            <person name="Ali S."/>
            <person name="Shao J."/>
            <person name="Larry D.J."/>
            <person name="Kronmiller B."/>
            <person name="Shen D."/>
            <person name="Strem M.D."/>
            <person name="Melnick R.L."/>
            <person name="Guiltinan M.J."/>
            <person name="Tyler B.M."/>
            <person name="Meinhardt L.W."/>
            <person name="Bailey B.A."/>
        </authorList>
    </citation>
    <scope>NUCLEOTIDE SEQUENCE [LARGE SCALE GENOMIC DNA]</scope>
    <source>
        <strain evidence="3">zdho120</strain>
    </source>
</reference>
<keyword evidence="3" id="KW-1185">Reference proteome</keyword>
<gene>
    <name evidence="2" type="ORF">PHMEG_0001084</name>
</gene>
<organism evidence="2 3">
    <name type="scientific">Phytophthora megakarya</name>
    <dbReference type="NCBI Taxonomy" id="4795"/>
    <lineage>
        <taxon>Eukaryota</taxon>
        <taxon>Sar</taxon>
        <taxon>Stramenopiles</taxon>
        <taxon>Oomycota</taxon>
        <taxon>Peronosporomycetes</taxon>
        <taxon>Peronosporales</taxon>
        <taxon>Peronosporaceae</taxon>
        <taxon>Phytophthora</taxon>
    </lineage>
</organism>
<name>A0A225X231_9STRA</name>
<dbReference type="EMBL" id="NBNE01000035">
    <property type="protein sequence ID" value="OWZ23951.1"/>
    <property type="molecule type" value="Genomic_DNA"/>
</dbReference>
<dbReference type="Proteomes" id="UP000198211">
    <property type="component" value="Unassembled WGS sequence"/>
</dbReference>
<proteinExistence type="predicted"/>
<dbReference type="AlphaFoldDB" id="A0A225X231"/>
<evidence type="ECO:0000256" key="1">
    <source>
        <dbReference type="SAM" id="MobiDB-lite"/>
    </source>
</evidence>
<sequence>MNAPPQLSTFADELNDYEDEDEEYEGVEGDVIDQFKDDRDDSSVLAEQLGNHLDLRSPTDPQSPSVEEEKLVDILQQRLFVSREAEDEHVVAESPRYESISPPRNSSMISSLEEFMADRTSRQNSYKQTLDRDAQRVLLKTFSQDQSKTPSISPQRVVQMNNRFRICEEKKTRRLNAKRRETETQENVEYRFAPTINSKSRQLTSDFPTFAERQVTLLAKKRLQRARLEQQREQESRHDRTVDLHESVQTPCICSRGNTNRSENCAMSASPSKGAPVDAVRHSQACMRFMSMCSKMNASFAIHRKKEMMRRSIEDIIAYQDGKKQRQKARAAIQKAKEEKKTTFAPQINAKSEKVSTYFSLRNDSFVLIHIMNTHRSTLR</sequence>